<evidence type="ECO:0000313" key="4">
    <source>
        <dbReference type="Proteomes" id="UP000253562"/>
    </source>
</evidence>
<dbReference type="NCBIfam" id="TIGR01409">
    <property type="entry name" value="TAT_signal_seq"/>
    <property type="match status" value="1"/>
</dbReference>
<name>A0A368KV12_9BACT</name>
<dbReference type="OrthoDB" id="255433at2"/>
<dbReference type="Proteomes" id="UP000253562">
    <property type="component" value="Unassembled WGS sequence"/>
</dbReference>
<evidence type="ECO:0000259" key="1">
    <source>
        <dbReference type="Pfam" id="PF01408"/>
    </source>
</evidence>
<gene>
    <name evidence="3" type="ORF">DTL42_03515</name>
</gene>
<feature type="domain" description="Gfo/Idh/MocA-like oxidoreductase bacterial type C-terminal" evidence="2">
    <location>
        <begin position="200"/>
        <end position="290"/>
    </location>
</feature>
<evidence type="ECO:0000313" key="3">
    <source>
        <dbReference type="EMBL" id="RCS54228.1"/>
    </source>
</evidence>
<dbReference type="GO" id="GO:0000166">
    <property type="term" value="F:nucleotide binding"/>
    <property type="evidence" value="ECO:0007669"/>
    <property type="project" value="InterPro"/>
</dbReference>
<feature type="domain" description="Gfo/Idh/MocA-like oxidoreductase N-terminal" evidence="1">
    <location>
        <begin position="42"/>
        <end position="154"/>
    </location>
</feature>
<dbReference type="InterPro" id="IPR006311">
    <property type="entry name" value="TAT_signal"/>
</dbReference>
<dbReference type="PROSITE" id="PS51318">
    <property type="entry name" value="TAT"/>
    <property type="match status" value="1"/>
</dbReference>
<proteinExistence type="predicted"/>
<sequence length="451" mass="49211">MSKHNVTRRAFLKTTGTVTATAAAIGPGLYLGAAEKTGNDKLNMGIIGAGNRGASNTGGVSGENIYALCDTNPQALEQAKSRYAGAKTFSDWRELLEDKQIDAVVISTADHHHAVAAIAAMRAGKHVYCEKPLAHTVEEARLMQEVYAQNKGKLATQMGTQIHATENYRRVVELIAAGAIGPVTEAHVWCSRTINPVDVAKLPEQAIPEGFNWDAWVGPAAMRPYNTSYWQGGNLNWNRRWEFGNGVLGDMGSHLIDLPFWALDLKHPTSVVSEGPAADEVACPSWQVATWEHPAREGNVNWTQPTKLVWYHGPEGMKRRSDYLQPLVGNDTEIDKWGIGVAFIGENGVLVADYGKLVLSPGDKFKDYPAPTNKIEPSLGHYAEWIHAAKIGGESLCNFTYSGKLIENNLLGNVAHRVGKKLVWDAASGQVTNAPEAAQYLTKEYREGWSI</sequence>
<dbReference type="InterPro" id="IPR019546">
    <property type="entry name" value="TAT_signal_bac_arc"/>
</dbReference>
<protein>
    <submittedName>
        <fullName evidence="3">Gfo/Idh/MocA family oxidoreductase</fullName>
    </submittedName>
</protein>
<dbReference type="InterPro" id="IPR050463">
    <property type="entry name" value="Gfo/Idh/MocA_oxidrdct_glycsds"/>
</dbReference>
<organism evidence="3 4">
    <name type="scientific">Bremerella cremea</name>
    <dbReference type="NCBI Taxonomy" id="1031537"/>
    <lineage>
        <taxon>Bacteria</taxon>
        <taxon>Pseudomonadati</taxon>
        <taxon>Planctomycetota</taxon>
        <taxon>Planctomycetia</taxon>
        <taxon>Pirellulales</taxon>
        <taxon>Pirellulaceae</taxon>
        <taxon>Bremerella</taxon>
    </lineage>
</organism>
<dbReference type="AlphaFoldDB" id="A0A368KV12"/>
<dbReference type="Gene3D" id="3.40.50.720">
    <property type="entry name" value="NAD(P)-binding Rossmann-like Domain"/>
    <property type="match status" value="1"/>
</dbReference>
<dbReference type="Gene3D" id="3.30.360.10">
    <property type="entry name" value="Dihydrodipicolinate Reductase, domain 2"/>
    <property type="match status" value="1"/>
</dbReference>
<dbReference type="SUPFAM" id="SSF55347">
    <property type="entry name" value="Glyceraldehyde-3-phosphate dehydrogenase-like, C-terminal domain"/>
    <property type="match status" value="1"/>
</dbReference>
<comment type="caution">
    <text evidence="3">The sequence shown here is derived from an EMBL/GenBank/DDBJ whole genome shotgun (WGS) entry which is preliminary data.</text>
</comment>
<dbReference type="PANTHER" id="PTHR43818">
    <property type="entry name" value="BCDNA.GH03377"/>
    <property type="match status" value="1"/>
</dbReference>
<dbReference type="InterPro" id="IPR000683">
    <property type="entry name" value="Gfo/Idh/MocA-like_OxRdtase_N"/>
</dbReference>
<dbReference type="RefSeq" id="WP_114367294.1">
    <property type="nucleotide sequence ID" value="NZ_QPEX01000010.1"/>
</dbReference>
<reference evidence="3 4" key="1">
    <citation type="submission" date="2018-07" db="EMBL/GenBank/DDBJ databases">
        <title>Comparative genomes isolates from brazilian mangrove.</title>
        <authorList>
            <person name="De Araujo J.E."/>
            <person name="Taketani R.G."/>
            <person name="Silva M.C.P."/>
            <person name="Lourenco M.V."/>
            <person name="Oliveira V.M."/>
            <person name="Andreote F.D."/>
        </authorList>
    </citation>
    <scope>NUCLEOTIDE SEQUENCE [LARGE SCALE GENOMIC DNA]</scope>
    <source>
        <strain evidence="3 4">HEX PRIS-MGV</strain>
    </source>
</reference>
<dbReference type="SUPFAM" id="SSF51735">
    <property type="entry name" value="NAD(P)-binding Rossmann-fold domains"/>
    <property type="match status" value="1"/>
</dbReference>
<dbReference type="InterPro" id="IPR043906">
    <property type="entry name" value="Gfo/Idh/MocA_OxRdtase_bact_C"/>
</dbReference>
<dbReference type="PANTHER" id="PTHR43818:SF10">
    <property type="entry name" value="NADH-DEPENDENT DEHYDROGENASE-RELATED"/>
    <property type="match status" value="1"/>
</dbReference>
<accession>A0A368KV12</accession>
<dbReference type="Pfam" id="PF19051">
    <property type="entry name" value="GFO_IDH_MocA_C2"/>
    <property type="match status" value="1"/>
</dbReference>
<dbReference type="InterPro" id="IPR036291">
    <property type="entry name" value="NAD(P)-bd_dom_sf"/>
</dbReference>
<evidence type="ECO:0000259" key="2">
    <source>
        <dbReference type="Pfam" id="PF19051"/>
    </source>
</evidence>
<dbReference type="EMBL" id="QPEX01000010">
    <property type="protein sequence ID" value="RCS54228.1"/>
    <property type="molecule type" value="Genomic_DNA"/>
</dbReference>
<dbReference type="Pfam" id="PF01408">
    <property type="entry name" value="GFO_IDH_MocA"/>
    <property type="match status" value="1"/>
</dbReference>